<evidence type="ECO:0000256" key="2">
    <source>
        <dbReference type="SAM" id="MobiDB-lite"/>
    </source>
</evidence>
<dbReference type="Gene3D" id="1.10.287.110">
    <property type="entry name" value="DnaJ domain"/>
    <property type="match status" value="1"/>
</dbReference>
<feature type="repeat" description="TPR" evidence="1">
    <location>
        <begin position="728"/>
        <end position="761"/>
    </location>
</feature>
<comment type="caution">
    <text evidence="4">The sequence shown here is derived from an EMBL/GenBank/DDBJ whole genome shotgun (WGS) entry which is preliminary data.</text>
</comment>
<protein>
    <submittedName>
        <fullName evidence="4">DUF4388 domain-containing protein</fullName>
    </submittedName>
</protein>
<feature type="compositionally biased region" description="Polar residues" evidence="2">
    <location>
        <begin position="524"/>
        <end position="533"/>
    </location>
</feature>
<dbReference type="InterPro" id="IPR001623">
    <property type="entry name" value="DnaJ_domain"/>
</dbReference>
<keyword evidence="5" id="KW-1185">Reference proteome</keyword>
<evidence type="ECO:0000313" key="5">
    <source>
        <dbReference type="Proteomes" id="UP000321412"/>
    </source>
</evidence>
<feature type="compositionally biased region" description="Low complexity" evidence="2">
    <location>
        <begin position="345"/>
        <end position="367"/>
    </location>
</feature>
<dbReference type="PROSITE" id="PS50076">
    <property type="entry name" value="DNAJ_2"/>
    <property type="match status" value="1"/>
</dbReference>
<dbReference type="Gene3D" id="1.25.40.10">
    <property type="entry name" value="Tetratricopeptide repeat domain"/>
    <property type="match status" value="1"/>
</dbReference>
<accession>A0A5C6X505</accession>
<dbReference type="InterPro" id="IPR011990">
    <property type="entry name" value="TPR-like_helical_dom_sf"/>
</dbReference>
<dbReference type="RefSeq" id="WP_146982456.1">
    <property type="nucleotide sequence ID" value="NZ_VOSM01000009.1"/>
</dbReference>
<feature type="compositionally biased region" description="Low complexity" evidence="2">
    <location>
        <begin position="476"/>
        <end position="496"/>
    </location>
</feature>
<gene>
    <name evidence="4" type="ORF">FRC98_16010</name>
</gene>
<name>A0A5C6X505_9DELT</name>
<feature type="compositionally biased region" description="Basic and acidic residues" evidence="2">
    <location>
        <begin position="612"/>
        <end position="630"/>
    </location>
</feature>
<proteinExistence type="predicted"/>
<dbReference type="SUPFAM" id="SSF46565">
    <property type="entry name" value="Chaperone J-domain"/>
    <property type="match status" value="1"/>
</dbReference>
<organism evidence="4 5">
    <name type="scientific">Lujinxingia vulgaris</name>
    <dbReference type="NCBI Taxonomy" id="2600176"/>
    <lineage>
        <taxon>Bacteria</taxon>
        <taxon>Deltaproteobacteria</taxon>
        <taxon>Bradymonadales</taxon>
        <taxon>Lujinxingiaceae</taxon>
        <taxon>Lujinxingia</taxon>
    </lineage>
</organism>
<feature type="domain" description="J" evidence="3">
    <location>
        <begin position="400"/>
        <end position="463"/>
    </location>
</feature>
<dbReference type="Proteomes" id="UP000321412">
    <property type="component" value="Unassembled WGS sequence"/>
</dbReference>
<dbReference type="PROSITE" id="PS50005">
    <property type="entry name" value="TPR"/>
    <property type="match status" value="1"/>
</dbReference>
<dbReference type="InterPro" id="IPR025497">
    <property type="entry name" value="PatA-like_N"/>
</dbReference>
<dbReference type="Pfam" id="PF14332">
    <property type="entry name" value="DUF4388"/>
    <property type="match status" value="1"/>
</dbReference>
<evidence type="ECO:0000259" key="3">
    <source>
        <dbReference type="PROSITE" id="PS50076"/>
    </source>
</evidence>
<dbReference type="OrthoDB" id="9786294at2"/>
<sequence length="792" mass="86500">MENLLIISADASVVSRLKQALSQTASISQANGWDAARRQLMQKPAQVVVVGPDLADPSQSAHFVALDSVLSQDATPAFVLAARLTPALSQMGEAFASVAGVVPLPRNPGDWDELVDALKKALSARQRARQKQARDSGESATELSVRLPKPSAGQLSSIPFARLLYSISMHQESGQLTLRSGKITREFGFKGGHFLEPANNALADSNALTSVFAWPDGEFSFSRTDNLEGSRTSLVPLMIQGVTTHLPQRQVMDSLMPMMASYPVLTQFWEKRRASLRWKVLAKLLGGCDGQKSLEELLSLMGSDVTEGFRAALFARDIDLWVFRSEPTPRPVQIQYAHLSASGSATATSTARPVSSRPQRTTSSPSVQAPSSKGIRPATGRTQSLDVQLRDKLKTIERMSPYDIFGLWKGCGREVVKERFYVLVKEHHPDVYGGNVSSEIKETAQRIFIGVRNAYTELMKVENKQTVPPPAEPTESKAPTTSSPASSTSAASSQSPRPGRKRLSTLHPGQFNPGGDGLAEDSQVRFTPRTQTPGRARHHSTPIGMGRTPTNQHPDLKSQLGDAATTATRPTAAARPTPTRPTPGSDTPQRDRTASLSGARRKRTSSLSGAGLDHESSDPGWRREQLERLGRSPTRSRRPTPAPLNNAGIPTAADPARDAFNAGYPLFKQLAFREALPHLQRALHGEPDNGLYMTFEAYARFQLDASEADNALAQLQKAIGTGHRQAMPDAYLFAGIILKARGKERKAYEHFKQAYKLNPASLEAEREIRLYERRHPQSESEGGGFFKNLFKK</sequence>
<evidence type="ECO:0000256" key="1">
    <source>
        <dbReference type="PROSITE-ProRule" id="PRU00339"/>
    </source>
</evidence>
<reference evidence="4 5" key="1">
    <citation type="submission" date="2019-08" db="EMBL/GenBank/DDBJ databases">
        <title>Bradymonadales sp. TMQ4.</title>
        <authorList>
            <person name="Liang Q."/>
        </authorList>
    </citation>
    <scope>NUCLEOTIDE SEQUENCE [LARGE SCALE GENOMIC DNA]</scope>
    <source>
        <strain evidence="4 5">TMQ4</strain>
    </source>
</reference>
<dbReference type="CDD" id="cd06257">
    <property type="entry name" value="DnaJ"/>
    <property type="match status" value="1"/>
</dbReference>
<feature type="region of interest" description="Disordered" evidence="2">
    <location>
        <begin position="464"/>
        <end position="653"/>
    </location>
</feature>
<dbReference type="InterPro" id="IPR036869">
    <property type="entry name" value="J_dom_sf"/>
</dbReference>
<dbReference type="SUPFAM" id="SSF48452">
    <property type="entry name" value="TPR-like"/>
    <property type="match status" value="1"/>
</dbReference>
<feature type="compositionally biased region" description="Low complexity" evidence="2">
    <location>
        <begin position="563"/>
        <end position="577"/>
    </location>
</feature>
<evidence type="ECO:0000313" key="4">
    <source>
        <dbReference type="EMBL" id="TXD35318.1"/>
    </source>
</evidence>
<feature type="region of interest" description="Disordered" evidence="2">
    <location>
        <begin position="126"/>
        <end position="146"/>
    </location>
</feature>
<keyword evidence="1" id="KW-0802">TPR repeat</keyword>
<dbReference type="EMBL" id="VOSM01000009">
    <property type="protein sequence ID" value="TXD35318.1"/>
    <property type="molecule type" value="Genomic_DNA"/>
</dbReference>
<dbReference type="AlphaFoldDB" id="A0A5C6X505"/>
<feature type="region of interest" description="Disordered" evidence="2">
    <location>
        <begin position="345"/>
        <end position="384"/>
    </location>
</feature>
<dbReference type="InterPro" id="IPR019734">
    <property type="entry name" value="TPR_rpt"/>
</dbReference>
<dbReference type="SMART" id="SM00271">
    <property type="entry name" value="DnaJ"/>
    <property type="match status" value="1"/>
</dbReference>